<keyword evidence="6" id="KW-0282">Flagellum</keyword>
<dbReference type="InterPro" id="IPR039246">
    <property type="entry name" value="Flagellar_FlgA"/>
</dbReference>
<sequence length="229" mass="24985">MPRLSMLKTLTIQAFAACVLLWAAQVQALTLPVTELVEERAAAEMGRAIPANGRIDVRLAKGVIDEGEFIQEFWMDQQTGQFIANVVTEYGETQRVWGVAVMTVEVPVPSRRIMPNEIVGPEDLTLVELPLQRVGSFALFDANELVGKQVRRMLVAGRPVPRHSVIPPIIITRGEKVKILLNYGGLQLSARGRAMSDAHAGQELRVVNLSSNKAISAIAAADGIVKVEK</sequence>
<dbReference type="eggNOG" id="COG1261">
    <property type="taxonomic scope" value="Bacteria"/>
</dbReference>
<gene>
    <name evidence="6" type="ORF">PM02_15775</name>
</gene>
<feature type="signal peptide" evidence="4">
    <location>
        <begin position="1"/>
        <end position="28"/>
    </location>
</feature>
<keyword evidence="4" id="KW-1005">Bacterial flagellum biogenesis</keyword>
<comment type="subcellular location">
    <subcellularLocation>
        <location evidence="1 4">Periplasm</location>
    </subcellularLocation>
</comment>
<reference evidence="6 7" key="1">
    <citation type="journal article" date="2014" name="Genome Announc.">
        <title>Draft Genome Sequences of Two Isolates of the Roseobacter Group, Sulfitobacter sp. Strains 3SOLIMAR09 and 1FIGIMAR09, from Harbors of Mallorca Island (Mediterranean Sea).</title>
        <authorList>
            <person name="Mas-Llado M."/>
            <person name="Pina-Villalonga J.M."/>
            <person name="Brunet-Galmes I."/>
            <person name="Nogales B."/>
            <person name="Bosch R."/>
        </authorList>
    </citation>
    <scope>NUCLEOTIDE SEQUENCE [LARGE SCALE GENOMIC DNA]</scope>
    <source>
        <strain evidence="6 7">1FIGIMAR09</strain>
    </source>
</reference>
<dbReference type="Proteomes" id="UP000027337">
    <property type="component" value="Unassembled WGS sequence"/>
</dbReference>
<evidence type="ECO:0000259" key="5">
    <source>
        <dbReference type="SMART" id="SM00858"/>
    </source>
</evidence>
<dbReference type="InterPro" id="IPR013974">
    <property type="entry name" value="SAF"/>
</dbReference>
<evidence type="ECO:0000256" key="2">
    <source>
        <dbReference type="ARBA" id="ARBA00022729"/>
    </source>
</evidence>
<dbReference type="PANTHER" id="PTHR36307">
    <property type="entry name" value="FLAGELLA BASAL BODY P-RING FORMATION PROTEIN FLGA"/>
    <property type="match status" value="1"/>
</dbReference>
<keyword evidence="6" id="KW-0966">Cell projection</keyword>
<feature type="chain" id="PRO_5041471488" description="Flagella basal body P-ring formation protein FlgA" evidence="4">
    <location>
        <begin position="29"/>
        <end position="229"/>
    </location>
</feature>
<dbReference type="NCBIfam" id="TIGR03170">
    <property type="entry name" value="flgA_cterm"/>
    <property type="match status" value="1"/>
</dbReference>
<dbReference type="GO" id="GO:0044780">
    <property type="term" value="P:bacterial-type flagellum assembly"/>
    <property type="evidence" value="ECO:0007669"/>
    <property type="project" value="InterPro"/>
</dbReference>
<dbReference type="EMBL" id="JEMU01000015">
    <property type="protein sequence ID" value="KAJ02011.1"/>
    <property type="molecule type" value="Genomic_DNA"/>
</dbReference>
<accession>A0A061SJV7</accession>
<organism evidence="6 7">
    <name type="scientific">Sulfitobacter mediterraneus</name>
    <dbReference type="NCBI Taxonomy" id="83219"/>
    <lineage>
        <taxon>Bacteria</taxon>
        <taxon>Pseudomonadati</taxon>
        <taxon>Pseudomonadota</taxon>
        <taxon>Alphaproteobacteria</taxon>
        <taxon>Rhodobacterales</taxon>
        <taxon>Roseobacteraceae</taxon>
        <taxon>Sulfitobacter</taxon>
    </lineage>
</organism>
<feature type="domain" description="SAF" evidence="5">
    <location>
        <begin position="104"/>
        <end position="166"/>
    </location>
</feature>
<dbReference type="Gene3D" id="2.30.30.760">
    <property type="match status" value="1"/>
</dbReference>
<dbReference type="Gene3D" id="3.90.1210.10">
    <property type="entry name" value="Antifreeze-like/N-acetylneuraminic acid synthase C-terminal domain"/>
    <property type="match status" value="1"/>
</dbReference>
<comment type="caution">
    <text evidence="6">The sequence shown here is derived from an EMBL/GenBank/DDBJ whole genome shotgun (WGS) entry which is preliminary data.</text>
</comment>
<keyword evidence="7" id="KW-1185">Reference proteome</keyword>
<evidence type="ECO:0000313" key="7">
    <source>
        <dbReference type="Proteomes" id="UP000027337"/>
    </source>
</evidence>
<dbReference type="STRING" id="83219.PM02_15775"/>
<dbReference type="GeneID" id="72440497"/>
<protein>
    <recommendedName>
        <fullName evidence="4">Flagella basal body P-ring formation protein FlgA</fullName>
    </recommendedName>
</protein>
<comment type="similarity">
    <text evidence="4">Belongs to the FlgA family.</text>
</comment>
<name>A0A061SJV7_9RHOB</name>
<evidence type="ECO:0000256" key="4">
    <source>
        <dbReference type="RuleBase" id="RU362063"/>
    </source>
</evidence>
<comment type="function">
    <text evidence="4">Involved in the assembly process of the P-ring formation. It may associate with FlgF on the rod constituting a structure essential for the P-ring assembly or may act as a modulator protein for the P-ring assembly.</text>
</comment>
<dbReference type="PANTHER" id="PTHR36307:SF1">
    <property type="entry name" value="FLAGELLA BASAL BODY P-RING FORMATION PROTEIN FLGA"/>
    <property type="match status" value="1"/>
</dbReference>
<keyword evidence="6" id="KW-0969">Cilium</keyword>
<dbReference type="SMART" id="SM00858">
    <property type="entry name" value="SAF"/>
    <property type="match status" value="1"/>
</dbReference>
<dbReference type="InterPro" id="IPR017585">
    <property type="entry name" value="SAF_FlgA"/>
</dbReference>
<dbReference type="AlphaFoldDB" id="A0A061SJV7"/>
<dbReference type="Pfam" id="PF13144">
    <property type="entry name" value="ChapFlgA"/>
    <property type="match status" value="1"/>
</dbReference>
<dbReference type="CDD" id="cd11614">
    <property type="entry name" value="SAF_CpaB_FlgA_like"/>
    <property type="match status" value="1"/>
</dbReference>
<evidence type="ECO:0000256" key="1">
    <source>
        <dbReference type="ARBA" id="ARBA00004418"/>
    </source>
</evidence>
<keyword evidence="2 4" id="KW-0732">Signal</keyword>
<proteinExistence type="inferred from homology"/>
<dbReference type="RefSeq" id="WP_037910247.1">
    <property type="nucleotide sequence ID" value="NZ_CP069000.1"/>
</dbReference>
<keyword evidence="3 4" id="KW-0574">Periplasm</keyword>
<evidence type="ECO:0000256" key="3">
    <source>
        <dbReference type="ARBA" id="ARBA00022764"/>
    </source>
</evidence>
<evidence type="ECO:0000313" key="6">
    <source>
        <dbReference type="EMBL" id="KAJ02011.1"/>
    </source>
</evidence>
<dbReference type="GO" id="GO:0042597">
    <property type="term" value="C:periplasmic space"/>
    <property type="evidence" value="ECO:0007669"/>
    <property type="project" value="UniProtKB-SubCell"/>
</dbReference>